<dbReference type="EMBL" id="NNSR01000056">
    <property type="protein sequence ID" value="PKD29354.1"/>
    <property type="molecule type" value="Genomic_DNA"/>
</dbReference>
<evidence type="ECO:0000313" key="1">
    <source>
        <dbReference type="EMBL" id="PKD29354.1"/>
    </source>
</evidence>
<sequence length="171" mass="20108">MNLYEKEIIERLLQVDRDMALIDTSDDVYTCVIAGGSALVLMKKIYRSTHDIDSIDASDEIKQLLELYNINMNVNAYRINFPENYLERIVKVNIPTKKVNFYTLSLEDLVVSKLCAMRGKDIEDIENELVYNSLDWDLLDRLVDDVCYGMLTDFDKNILLEHYKDYKERFK</sequence>
<gene>
    <name evidence="1" type="ORF">RBATCC27255_01181</name>
</gene>
<proteinExistence type="predicted"/>
<evidence type="ECO:0000313" key="2">
    <source>
        <dbReference type="Proteomes" id="UP000233425"/>
    </source>
</evidence>
<dbReference type="Pfam" id="PF19502">
    <property type="entry name" value="DUF6036"/>
    <property type="match status" value="1"/>
</dbReference>
<comment type="caution">
    <text evidence="1">The sequence shown here is derived from an EMBL/GenBank/DDBJ whole genome shotgun (WGS) entry which is preliminary data.</text>
</comment>
<accession>A0A2N0UQS3</accession>
<keyword evidence="2" id="KW-1185">Reference proteome</keyword>
<dbReference type="RefSeq" id="WP_101029180.1">
    <property type="nucleotide sequence ID" value="NZ_CABMMZ010000056.1"/>
</dbReference>
<reference evidence="1" key="1">
    <citation type="journal article" date="2018" name="Environ. Microbiol.">
        <title>Sporulation capability and amylosome conservation among diverse human colonic and rumen isolates of the keystone starch-degrader Ruminococcus bromii.</title>
        <authorList>
            <person name="Mukhopadhya I."/>
            <person name="Morais S."/>
            <person name="Laverde-Gomez J."/>
            <person name="Sheridan P.O."/>
            <person name="Walker A.W."/>
            <person name="Kelly W."/>
            <person name="Klieve A.V."/>
            <person name="Ouwerkerk D."/>
            <person name="Duncan S.H."/>
            <person name="Louis P."/>
            <person name="Koropatkin N."/>
            <person name="Cockburn D."/>
            <person name="Kibler R."/>
            <person name="Cooper P.J."/>
            <person name="Sandoval C."/>
            <person name="Crost E."/>
            <person name="Juge N."/>
            <person name="Bayer E.A."/>
            <person name="Flint H.J."/>
        </authorList>
    </citation>
    <scope>NUCLEOTIDE SEQUENCE [LARGE SCALE GENOMIC DNA]</scope>
    <source>
        <strain evidence="1">ATCC 27255</strain>
    </source>
</reference>
<protein>
    <submittedName>
        <fullName evidence="1">Uncharacterized protein</fullName>
    </submittedName>
</protein>
<dbReference type="Proteomes" id="UP000233425">
    <property type="component" value="Unassembled WGS sequence"/>
</dbReference>
<name>A0A2N0UQS3_9FIRM</name>
<dbReference type="AlphaFoldDB" id="A0A2N0UQS3"/>
<dbReference type="InterPro" id="IPR045792">
    <property type="entry name" value="DUF6036"/>
</dbReference>
<organism evidence="1 2">
    <name type="scientific">Ruminococcus bromii</name>
    <dbReference type="NCBI Taxonomy" id="40518"/>
    <lineage>
        <taxon>Bacteria</taxon>
        <taxon>Bacillati</taxon>
        <taxon>Bacillota</taxon>
        <taxon>Clostridia</taxon>
        <taxon>Eubacteriales</taxon>
        <taxon>Oscillospiraceae</taxon>
        <taxon>Ruminococcus</taxon>
    </lineage>
</organism>